<feature type="compositionally biased region" description="Basic and acidic residues" evidence="2">
    <location>
        <begin position="761"/>
        <end position="775"/>
    </location>
</feature>
<feature type="compositionally biased region" description="Polar residues" evidence="2">
    <location>
        <begin position="718"/>
        <end position="730"/>
    </location>
</feature>
<proteinExistence type="predicted"/>
<dbReference type="GO" id="GO:0007010">
    <property type="term" value="P:cytoskeleton organization"/>
    <property type="evidence" value="ECO:0007669"/>
    <property type="project" value="TreeGrafter"/>
</dbReference>
<dbReference type="GO" id="GO:0005096">
    <property type="term" value="F:GTPase activator activity"/>
    <property type="evidence" value="ECO:0007669"/>
    <property type="project" value="TreeGrafter"/>
</dbReference>
<evidence type="ECO:0000259" key="4">
    <source>
        <dbReference type="PROSITE" id="PS50238"/>
    </source>
</evidence>
<dbReference type="GO" id="GO:0005938">
    <property type="term" value="C:cell cortex"/>
    <property type="evidence" value="ECO:0007669"/>
    <property type="project" value="UniProtKB-ARBA"/>
</dbReference>
<dbReference type="PANTHER" id="PTHR23065">
    <property type="entry name" value="PROLINE-SERINE-THREONINE PHOSPHATASE INTERACTING PROTEIN 1"/>
    <property type="match status" value="1"/>
</dbReference>
<dbReference type="GO" id="GO:0000935">
    <property type="term" value="C:division septum"/>
    <property type="evidence" value="ECO:0007669"/>
    <property type="project" value="TreeGrafter"/>
</dbReference>
<dbReference type="OrthoDB" id="2155291at2759"/>
<dbReference type="Proteomes" id="UP000193685">
    <property type="component" value="Unassembled WGS sequence"/>
</dbReference>
<dbReference type="InterPro" id="IPR027267">
    <property type="entry name" value="AH/BAR_dom_sf"/>
</dbReference>
<dbReference type="InterPro" id="IPR036390">
    <property type="entry name" value="WH_DNA-bd_sf"/>
</dbReference>
<dbReference type="Gene3D" id="1.10.555.10">
    <property type="entry name" value="Rho GTPase activation protein"/>
    <property type="match status" value="1"/>
</dbReference>
<dbReference type="GO" id="GO:0007264">
    <property type="term" value="P:small GTPase-mediated signal transduction"/>
    <property type="evidence" value="ECO:0007669"/>
    <property type="project" value="TreeGrafter"/>
</dbReference>
<evidence type="ECO:0000313" key="7">
    <source>
        <dbReference type="Proteomes" id="UP000193685"/>
    </source>
</evidence>
<dbReference type="Gene3D" id="1.20.1270.60">
    <property type="entry name" value="Arfaptin homology (AH) domain/BAR domain"/>
    <property type="match status" value="2"/>
</dbReference>
<feature type="domain" description="Rho-GAP" evidence="4">
    <location>
        <begin position="460"/>
        <end position="658"/>
    </location>
</feature>
<feature type="domain" description="F-BAR" evidence="5">
    <location>
        <begin position="3"/>
        <end position="426"/>
    </location>
</feature>
<dbReference type="EMBL" id="MCFI01000001">
    <property type="protein sequence ID" value="ORY87547.1"/>
    <property type="molecule type" value="Genomic_DNA"/>
</dbReference>
<dbReference type="InterPro" id="IPR000591">
    <property type="entry name" value="DEP_dom"/>
</dbReference>
<dbReference type="PROSITE" id="PS51741">
    <property type="entry name" value="F_BAR"/>
    <property type="match status" value="1"/>
</dbReference>
<dbReference type="PROSITE" id="PS50238">
    <property type="entry name" value="RHOGAP"/>
    <property type="match status" value="1"/>
</dbReference>
<dbReference type="Pfam" id="PF00611">
    <property type="entry name" value="FCH"/>
    <property type="match status" value="1"/>
</dbReference>
<comment type="caution">
    <text evidence="6">The sequence shown here is derived from an EMBL/GenBank/DDBJ whole genome shotgun (WGS) entry which is preliminary data.</text>
</comment>
<feature type="compositionally biased region" description="Basic residues" evidence="2">
    <location>
        <begin position="781"/>
        <end position="792"/>
    </location>
</feature>
<feature type="region of interest" description="Disordered" evidence="2">
    <location>
        <begin position="661"/>
        <end position="842"/>
    </location>
</feature>
<sequence length="842" mass="94574">MPPSFAESFWSEDYGTGLQKLFTKLRQGCTENEELIQLVKRRAEAEEYHGVTLQRMAGDAYKRDGFQRDDGASVKRAFEGMVKETHESGKTHLKMATNLQTMVLNPFGKWAQEHAERVSRSEKELTGKVKVHDKQHNEVKKLRSTYFNKCRILEDFQEENKFAFPAVDGPGTPKSNASKAAEEDSGDDEEAVELGDTFFTAAQIKLLISRMLTEVSVKEAKLPILGTFQHVSTGLDVAQWLRHNLVSKEDQENELQAIKEAEQLGQGLVDNGFLRYLGVGNTFANSSVLNYQWRDKALVLAGRMKPGENSLVSRASTMPYVGEYVQTYVSNEHANETPLEKLTREATQANTSYKAAVKKLDGLRADLEASMMEHFRFMERCETDRLKALKDVMMDISAAISNVIPGMKSSMDNMVLFQESISPAGDLNYLIESYKTGQFVPRTVIYENYYNAVDDQTFGVDIELRARQDKKRVPNFIATLLSYMDESYPLLANDEQRQKLWIRNVPLHLIHALRAELNNGKPVDKQVLAKYDHPIVASCLRLYLLELPDSLISCTLYDTLKAIYAAHGTEEETENRVTALSNALQQLRISNIATLDALMTHLARLTQLTNADEEYKQALSTHFGIALHRPRQESALAAQDKHRHRLLLDLLAHKQDIFSQLKRATTSRPRSATDEKERRTRMEERNKAISASASSHGSSLAPPPSSHGPASPLPDTQPGHQTYGHESSQDAPFEPPDEGEDIVAGYEDASFDPSSFVLPSERLREGEAPVLEEARTGPSLSRRKASHRLSRHGRTDSRSLTDTMDSLTMQSESKPSSPTRHSIQLEDPGVGVSLEDREVYLD</sequence>
<evidence type="ECO:0000313" key="6">
    <source>
        <dbReference type="EMBL" id="ORY87547.1"/>
    </source>
</evidence>
<protein>
    <recommendedName>
        <fullName evidence="8">Rho-GTPase-activating protein 8</fullName>
    </recommendedName>
</protein>
<gene>
    <name evidence="6" type="ORF">BCR37DRAFT_401536</name>
</gene>
<feature type="compositionally biased region" description="Basic and acidic residues" evidence="2">
    <location>
        <begin position="671"/>
        <end position="687"/>
    </location>
</feature>
<dbReference type="SMART" id="SM00324">
    <property type="entry name" value="RhoGAP"/>
    <property type="match status" value="1"/>
</dbReference>
<dbReference type="SMART" id="SM00055">
    <property type="entry name" value="FCH"/>
    <property type="match status" value="1"/>
</dbReference>
<accession>A0A1Y2FVE9</accession>
<keyword evidence="1" id="KW-0175">Coiled coil</keyword>
<feature type="domain" description="DEP" evidence="3">
    <location>
        <begin position="211"/>
        <end position="303"/>
    </location>
</feature>
<evidence type="ECO:0008006" key="8">
    <source>
        <dbReference type="Google" id="ProtNLM"/>
    </source>
</evidence>
<dbReference type="SUPFAM" id="SSF48350">
    <property type="entry name" value="GTPase activation domain, GAP"/>
    <property type="match status" value="1"/>
</dbReference>
<evidence type="ECO:0000259" key="5">
    <source>
        <dbReference type="PROSITE" id="PS51741"/>
    </source>
</evidence>
<dbReference type="SMART" id="SM00049">
    <property type="entry name" value="DEP"/>
    <property type="match status" value="1"/>
</dbReference>
<dbReference type="STRING" id="56484.A0A1Y2FVE9"/>
<reference evidence="6 7" key="1">
    <citation type="submission" date="2016-07" db="EMBL/GenBank/DDBJ databases">
        <title>Pervasive Adenine N6-methylation of Active Genes in Fungi.</title>
        <authorList>
            <consortium name="DOE Joint Genome Institute"/>
            <person name="Mondo S.J."/>
            <person name="Dannebaum R.O."/>
            <person name="Kuo R.C."/>
            <person name="Labutti K."/>
            <person name="Haridas S."/>
            <person name="Kuo A."/>
            <person name="Salamov A."/>
            <person name="Ahrendt S.R."/>
            <person name="Lipzen A."/>
            <person name="Sullivan W."/>
            <person name="Andreopoulos W.B."/>
            <person name="Clum A."/>
            <person name="Lindquist E."/>
            <person name="Daum C."/>
            <person name="Ramamoorthy G.K."/>
            <person name="Gryganskyi A."/>
            <person name="Culley D."/>
            <person name="Magnuson J.K."/>
            <person name="James T.Y."/>
            <person name="O'Malley M.A."/>
            <person name="Stajich J.E."/>
            <person name="Spatafora J.W."/>
            <person name="Visel A."/>
            <person name="Grigoriev I.V."/>
        </authorList>
    </citation>
    <scope>NUCLEOTIDE SEQUENCE [LARGE SCALE GENOMIC DNA]</scope>
    <source>
        <strain evidence="6 7">12-1054</strain>
    </source>
</reference>
<dbReference type="PANTHER" id="PTHR23065:SF17">
    <property type="entry name" value="RHO-GTPASE-ACTIVATING PROTEIN RGD2"/>
    <property type="match status" value="1"/>
</dbReference>
<dbReference type="GeneID" id="63788438"/>
<organism evidence="6 7">
    <name type="scientific">Protomyces lactucae-debilis</name>
    <dbReference type="NCBI Taxonomy" id="2754530"/>
    <lineage>
        <taxon>Eukaryota</taxon>
        <taxon>Fungi</taxon>
        <taxon>Dikarya</taxon>
        <taxon>Ascomycota</taxon>
        <taxon>Taphrinomycotina</taxon>
        <taxon>Taphrinomycetes</taxon>
        <taxon>Taphrinales</taxon>
        <taxon>Protomycetaceae</taxon>
        <taxon>Protomyces</taxon>
    </lineage>
</organism>
<feature type="compositionally biased region" description="Low complexity" evidence="2">
    <location>
        <begin position="690"/>
        <end position="700"/>
    </location>
</feature>
<dbReference type="AlphaFoldDB" id="A0A1Y2FVE9"/>
<dbReference type="InterPro" id="IPR031160">
    <property type="entry name" value="F_BAR_dom"/>
</dbReference>
<dbReference type="InterPro" id="IPR001060">
    <property type="entry name" value="FCH_dom"/>
</dbReference>
<evidence type="ECO:0000259" key="3">
    <source>
        <dbReference type="PROSITE" id="PS50186"/>
    </source>
</evidence>
<keyword evidence="7" id="KW-1185">Reference proteome</keyword>
<evidence type="ECO:0000256" key="1">
    <source>
        <dbReference type="PROSITE-ProRule" id="PRU01077"/>
    </source>
</evidence>
<feature type="region of interest" description="Disordered" evidence="2">
    <location>
        <begin position="164"/>
        <end position="187"/>
    </location>
</feature>
<dbReference type="OMA" id="RKTWIYE"/>
<dbReference type="SUPFAM" id="SSF103657">
    <property type="entry name" value="BAR/IMD domain-like"/>
    <property type="match status" value="1"/>
</dbReference>
<dbReference type="RefSeq" id="XP_040728042.1">
    <property type="nucleotide sequence ID" value="XM_040871839.1"/>
</dbReference>
<dbReference type="SUPFAM" id="SSF46785">
    <property type="entry name" value="Winged helix' DNA-binding domain"/>
    <property type="match status" value="1"/>
</dbReference>
<dbReference type="GO" id="GO:0005886">
    <property type="term" value="C:plasma membrane"/>
    <property type="evidence" value="ECO:0007669"/>
    <property type="project" value="TreeGrafter"/>
</dbReference>
<dbReference type="Pfam" id="PF00620">
    <property type="entry name" value="RhoGAP"/>
    <property type="match status" value="1"/>
</dbReference>
<dbReference type="InterPro" id="IPR008936">
    <property type="entry name" value="Rho_GTPase_activation_prot"/>
</dbReference>
<name>A0A1Y2FVE9_PROLT</name>
<evidence type="ECO:0000256" key="2">
    <source>
        <dbReference type="SAM" id="MobiDB-lite"/>
    </source>
</evidence>
<dbReference type="InterPro" id="IPR000198">
    <property type="entry name" value="RhoGAP_dom"/>
</dbReference>
<feature type="compositionally biased region" description="Polar residues" evidence="2">
    <location>
        <begin position="800"/>
        <end position="822"/>
    </location>
</feature>
<dbReference type="PROSITE" id="PS50186">
    <property type="entry name" value="DEP"/>
    <property type="match status" value="1"/>
</dbReference>